<keyword evidence="1" id="KW-0472">Membrane</keyword>
<accession>A0A4Z0D2H7</accession>
<dbReference type="Pfam" id="PF07963">
    <property type="entry name" value="N_methyl"/>
    <property type="match status" value="1"/>
</dbReference>
<feature type="transmembrane region" description="Helical" evidence="1">
    <location>
        <begin position="12"/>
        <end position="34"/>
    </location>
</feature>
<organism evidence="2 3">
    <name type="scientific">Soehngenia longivitae</name>
    <dbReference type="NCBI Taxonomy" id="2562294"/>
    <lineage>
        <taxon>Bacteria</taxon>
        <taxon>Bacillati</taxon>
        <taxon>Bacillota</taxon>
        <taxon>Tissierellia</taxon>
        <taxon>Tissierellales</taxon>
        <taxon>Tissierellaceae</taxon>
        <taxon>Soehngenia</taxon>
    </lineage>
</organism>
<evidence type="ECO:0000313" key="3">
    <source>
        <dbReference type="Proteomes" id="UP000298381"/>
    </source>
</evidence>
<dbReference type="InterPro" id="IPR045584">
    <property type="entry name" value="Pilin-like"/>
</dbReference>
<dbReference type="RefSeq" id="WP_135271299.1">
    <property type="nucleotide sequence ID" value="NZ_SRIB01000009.1"/>
</dbReference>
<dbReference type="Proteomes" id="UP000298381">
    <property type="component" value="Unassembled WGS sequence"/>
</dbReference>
<dbReference type="InterPro" id="IPR012902">
    <property type="entry name" value="N_methyl_site"/>
</dbReference>
<dbReference type="SUPFAM" id="SSF54523">
    <property type="entry name" value="Pili subunits"/>
    <property type="match status" value="1"/>
</dbReference>
<evidence type="ECO:0000313" key="2">
    <source>
        <dbReference type="EMBL" id="TFZ39747.1"/>
    </source>
</evidence>
<comment type="caution">
    <text evidence="2">The sequence shown here is derived from an EMBL/GenBank/DDBJ whole genome shotgun (WGS) entry which is preliminary data.</text>
</comment>
<name>A0A4Z0D2H7_9FIRM</name>
<dbReference type="EMBL" id="SRIB01000009">
    <property type="protein sequence ID" value="TFZ39747.1"/>
    <property type="molecule type" value="Genomic_DNA"/>
</dbReference>
<dbReference type="OrthoDB" id="1697268at2"/>
<dbReference type="NCBIfam" id="TIGR02532">
    <property type="entry name" value="IV_pilin_GFxxxE"/>
    <property type="match status" value="1"/>
</dbReference>
<reference evidence="2 3" key="1">
    <citation type="submission" date="2019-03" db="EMBL/GenBank/DDBJ databases">
        <title>Draft genome sequence data and analysis of a Fermenting Bacterium, Soehngenia longevitae strain 1933PT, isolated from petroleum reservoir in Azerbaijan.</title>
        <authorList>
            <person name="Grouzdev D.S."/>
            <person name="Bidzhieva S.K."/>
            <person name="Sokolova D.S."/>
            <person name="Tourova T.P."/>
            <person name="Poltaraus A.B."/>
            <person name="Nazina T.N."/>
        </authorList>
    </citation>
    <scope>NUCLEOTIDE SEQUENCE [LARGE SCALE GENOMIC DNA]</scope>
    <source>
        <strain evidence="2 3">1933P</strain>
    </source>
</reference>
<proteinExistence type="predicted"/>
<sequence length="181" mass="20479">MNAQDFSNDGFTLIELIISLAIISILVLGIYNLIFLSTNAMGIEDEADDYLVSGTYVVEYISDEIRSGDYILPSYLIKNLDITYPYNFKFVILNKSDDINEYITYYYTGKEIVRISHKTSSNNLPEISKFDGYNKLDLGVSDIGDSGLNLDNNVVYLDLTFGDKTTFKVRSAVNVENKIIR</sequence>
<keyword evidence="1" id="KW-1133">Transmembrane helix</keyword>
<protein>
    <submittedName>
        <fullName evidence="2">Prepilin-type N-terminal cleavage/methylation domain-containing protein</fullName>
    </submittedName>
</protein>
<dbReference type="AlphaFoldDB" id="A0A4Z0D2H7"/>
<evidence type="ECO:0000256" key="1">
    <source>
        <dbReference type="SAM" id="Phobius"/>
    </source>
</evidence>
<keyword evidence="1" id="KW-0812">Transmembrane</keyword>
<gene>
    <name evidence="2" type="ORF">E4100_06865</name>
</gene>
<keyword evidence="3" id="KW-1185">Reference proteome</keyword>